<reference evidence="1" key="1">
    <citation type="journal article" date="2014" name="Int. J. Syst. Evol. Microbiol.">
        <title>Complete genome of a new Firmicutes species belonging to the dominant human colonic microbiota ('Ruminococcus bicirculans') reveals two chromosomes and a selective capacity to utilize plant glucans.</title>
        <authorList>
            <consortium name="NISC Comparative Sequencing Program"/>
            <person name="Wegmann U."/>
            <person name="Louis P."/>
            <person name="Goesmann A."/>
            <person name="Henrissat B."/>
            <person name="Duncan S.H."/>
            <person name="Flint H.J."/>
        </authorList>
    </citation>
    <scope>NUCLEOTIDE SEQUENCE</scope>
    <source>
        <strain evidence="1">CGMCC 1.18437</strain>
    </source>
</reference>
<evidence type="ECO:0000313" key="2">
    <source>
        <dbReference type="EMBL" id="MBB5378067.1"/>
    </source>
</evidence>
<evidence type="ECO:0000313" key="3">
    <source>
        <dbReference type="Proteomes" id="UP000539473"/>
    </source>
</evidence>
<reference evidence="2 3" key="3">
    <citation type="submission" date="2020-08" db="EMBL/GenBank/DDBJ databases">
        <title>Genomic Encyclopedia of Type Strains, Phase IV (KMG-IV): sequencing the most valuable type-strain genomes for metagenomic binning, comparative biology and taxonomic classification.</title>
        <authorList>
            <person name="Goeker M."/>
        </authorList>
    </citation>
    <scope>NUCLEOTIDE SEQUENCE [LARGE SCALE GENOMIC DNA]</scope>
    <source>
        <strain evidence="2 3">DSM 27521</strain>
    </source>
</reference>
<dbReference type="InterPro" id="IPR009959">
    <property type="entry name" value="Cyclase_SnoaL-like"/>
</dbReference>
<evidence type="ECO:0000313" key="1">
    <source>
        <dbReference type="EMBL" id="GHF54173.1"/>
    </source>
</evidence>
<evidence type="ECO:0000313" key="4">
    <source>
        <dbReference type="Proteomes" id="UP000619376"/>
    </source>
</evidence>
<reference evidence="4" key="2">
    <citation type="journal article" date="2019" name="Int. J. Syst. Evol. Microbiol.">
        <title>The Global Catalogue of Microorganisms (GCM) 10K type strain sequencing project: providing services to taxonomists for standard genome sequencing and annotation.</title>
        <authorList>
            <consortium name="The Broad Institute Genomics Platform"/>
            <consortium name="The Broad Institute Genome Sequencing Center for Infectious Disease"/>
            <person name="Wu L."/>
            <person name="Ma J."/>
        </authorList>
    </citation>
    <scope>NUCLEOTIDE SEQUENCE [LARGE SCALE GENOMIC DNA]</scope>
    <source>
        <strain evidence="4">CGMCC 1.18437</strain>
    </source>
</reference>
<dbReference type="InterPro" id="IPR032710">
    <property type="entry name" value="NTF2-like_dom_sf"/>
</dbReference>
<proteinExistence type="predicted"/>
<dbReference type="EMBL" id="BNAJ01000009">
    <property type="protein sequence ID" value="GHF54173.1"/>
    <property type="molecule type" value="Genomic_DNA"/>
</dbReference>
<dbReference type="EMBL" id="JACHFK010000010">
    <property type="protein sequence ID" value="MBB5378067.1"/>
    <property type="molecule type" value="Genomic_DNA"/>
</dbReference>
<sequence>MSDQHLAQSLLERDMNAYADLLHDGYVNHTAYAAPGEAGSIAVFQRFPDAFQDLTVTVEAMYEDGETVIGRFRYRGTFTGPLMGHPPTGQAVEMHSIEIRRVCRGHLQEHWDALNTLDFSLHLGAASVVSTEVTA</sequence>
<comment type="caution">
    <text evidence="2">The sequence shown here is derived from an EMBL/GenBank/DDBJ whole genome shotgun (WGS) entry which is preliminary data.</text>
</comment>
<protein>
    <submittedName>
        <fullName evidence="2">Putative ester cyclase</fullName>
    </submittedName>
</protein>
<dbReference type="Gene3D" id="3.10.450.50">
    <property type="match status" value="1"/>
</dbReference>
<dbReference type="Proteomes" id="UP000619376">
    <property type="component" value="Unassembled WGS sequence"/>
</dbReference>
<dbReference type="RefSeq" id="WP_184114181.1">
    <property type="nucleotide sequence ID" value="NZ_BNAJ01000009.1"/>
</dbReference>
<keyword evidence="4" id="KW-1185">Reference proteome</keyword>
<name>A0A7W8NTD7_9DEIO</name>
<dbReference type="GO" id="GO:0030638">
    <property type="term" value="P:polyketide metabolic process"/>
    <property type="evidence" value="ECO:0007669"/>
    <property type="project" value="InterPro"/>
</dbReference>
<accession>A0A7W8NTD7</accession>
<dbReference type="SUPFAM" id="SSF54427">
    <property type="entry name" value="NTF2-like"/>
    <property type="match status" value="1"/>
</dbReference>
<dbReference type="PANTHER" id="PTHR38436:SF1">
    <property type="entry name" value="ESTER CYCLASE"/>
    <property type="match status" value="1"/>
</dbReference>
<dbReference type="Proteomes" id="UP000539473">
    <property type="component" value="Unassembled WGS sequence"/>
</dbReference>
<dbReference type="Pfam" id="PF07366">
    <property type="entry name" value="SnoaL"/>
    <property type="match status" value="1"/>
</dbReference>
<organism evidence="2 3">
    <name type="scientific">Deinococcus metalli</name>
    <dbReference type="NCBI Taxonomy" id="1141878"/>
    <lineage>
        <taxon>Bacteria</taxon>
        <taxon>Thermotogati</taxon>
        <taxon>Deinococcota</taxon>
        <taxon>Deinococci</taxon>
        <taxon>Deinococcales</taxon>
        <taxon>Deinococcaceae</taxon>
        <taxon>Deinococcus</taxon>
    </lineage>
</organism>
<dbReference type="AlphaFoldDB" id="A0A7W8NTD7"/>
<gene>
    <name evidence="1" type="ORF">GCM10017781_33080</name>
    <name evidence="2" type="ORF">HNQ07_003568</name>
</gene>
<reference evidence="1" key="4">
    <citation type="submission" date="2024-05" db="EMBL/GenBank/DDBJ databases">
        <authorList>
            <person name="Sun Q."/>
            <person name="Zhou Y."/>
        </authorList>
    </citation>
    <scope>NUCLEOTIDE SEQUENCE</scope>
    <source>
        <strain evidence="1">CGMCC 1.18437</strain>
    </source>
</reference>
<dbReference type="PANTHER" id="PTHR38436">
    <property type="entry name" value="POLYKETIDE CYCLASE SNOAL-LIKE DOMAIN"/>
    <property type="match status" value="1"/>
</dbReference>